<protein>
    <submittedName>
        <fullName evidence="3">Uncharacterized protein LOC117652364</fullName>
    </submittedName>
</protein>
<accession>A0A6P9AAL7</accession>
<keyword evidence="1" id="KW-0732">Signal</keyword>
<keyword evidence="2" id="KW-1185">Reference proteome</keyword>
<dbReference type="InParanoid" id="A0A6P9AAL7"/>
<dbReference type="GeneID" id="117652364"/>
<sequence>MKLWTTLALCGVAVQLSLLAVDVSEARPQEAPFELPVQLIGFPVIIMAVRVSNFVKKLAYSLNPSTYRSRTRRGAIAGPEQDVPDLDPAAVEKRLVREMGESVCVYEHVCRDYAERARLLGARNHALDWPKLISNYNASPESRKQFYLLSVFLGDIVGSPNLCHQLAKRGRACK</sequence>
<dbReference type="Proteomes" id="UP000515158">
    <property type="component" value="Unplaced"/>
</dbReference>
<feature type="chain" id="PRO_5027745585" evidence="1">
    <location>
        <begin position="27"/>
        <end position="174"/>
    </location>
</feature>
<proteinExistence type="predicted"/>
<evidence type="ECO:0000256" key="1">
    <source>
        <dbReference type="SAM" id="SignalP"/>
    </source>
</evidence>
<dbReference type="FunCoup" id="A0A6P9AAL7">
    <property type="interactions" value="1"/>
</dbReference>
<organism evidence="3">
    <name type="scientific">Thrips palmi</name>
    <name type="common">Melon thrips</name>
    <dbReference type="NCBI Taxonomy" id="161013"/>
    <lineage>
        <taxon>Eukaryota</taxon>
        <taxon>Metazoa</taxon>
        <taxon>Ecdysozoa</taxon>
        <taxon>Arthropoda</taxon>
        <taxon>Hexapoda</taxon>
        <taxon>Insecta</taxon>
        <taxon>Pterygota</taxon>
        <taxon>Neoptera</taxon>
        <taxon>Paraneoptera</taxon>
        <taxon>Thysanoptera</taxon>
        <taxon>Terebrantia</taxon>
        <taxon>Thripoidea</taxon>
        <taxon>Thripidae</taxon>
        <taxon>Thrips</taxon>
    </lineage>
</organism>
<name>A0A6P9AAL7_THRPL</name>
<dbReference type="RefSeq" id="XP_034253111.1">
    <property type="nucleotide sequence ID" value="XM_034397220.1"/>
</dbReference>
<evidence type="ECO:0000313" key="3">
    <source>
        <dbReference type="RefSeq" id="XP_034253111.1"/>
    </source>
</evidence>
<reference evidence="3" key="1">
    <citation type="submission" date="2025-08" db="UniProtKB">
        <authorList>
            <consortium name="RefSeq"/>
        </authorList>
    </citation>
    <scope>IDENTIFICATION</scope>
    <source>
        <tissue evidence="3">Total insect</tissue>
    </source>
</reference>
<feature type="signal peptide" evidence="1">
    <location>
        <begin position="1"/>
        <end position="26"/>
    </location>
</feature>
<evidence type="ECO:0000313" key="2">
    <source>
        <dbReference type="Proteomes" id="UP000515158"/>
    </source>
</evidence>
<dbReference type="AlphaFoldDB" id="A0A6P9AAL7"/>
<gene>
    <name evidence="3" type="primary">LOC117652364</name>
</gene>
<dbReference type="OrthoDB" id="8174264at2759"/>
<dbReference type="KEGG" id="tpal:117652364"/>